<sequence>MTRLNKPTIKDVAKEAGVSIATVSRVLNNGIGYSIKTKQHVLKTIEEMGYSPNAIARGLINKQSNTIGVLFPEISGLVSAEILQGIEEAAHARGKSIVICNTASSGHKTKEYLKLLQEKQVDGILFASQLLTLEYVAIVRKMGVPVVTVSAYSEDPTIPAVQVDNETAAYDAICYFIQQGHTEIGMISGNPSDLLAGAPRMAGYKRALKEAGIAYVPTKVAWDKGFYFEDGQKAFQRLYTDHPNLTAIFSASDELAIGAMSAATAKGLRIPEDLSVIGFDGTKLAKMAVPPLTTVSQHFFSMGKTAANLLFDSIATGRASSGRIIRHELIKRHSVQMPSSTKTMD</sequence>
<name>A0ABZ2CZQ5_9BACI</name>
<accession>A0ABZ2CZQ5</accession>
<dbReference type="Gene3D" id="3.40.50.2300">
    <property type="match status" value="2"/>
</dbReference>
<keyword evidence="1" id="KW-0805">Transcription regulation</keyword>
<keyword evidence="2 5" id="KW-0238">DNA-binding</keyword>
<dbReference type="InterPro" id="IPR000843">
    <property type="entry name" value="HTH_LacI"/>
</dbReference>
<dbReference type="Gene3D" id="1.10.260.40">
    <property type="entry name" value="lambda repressor-like DNA-binding domains"/>
    <property type="match status" value="1"/>
</dbReference>
<dbReference type="PROSITE" id="PS00923">
    <property type="entry name" value="ASP_GLU_RACEMASE_1"/>
    <property type="match status" value="1"/>
</dbReference>
<dbReference type="GO" id="GO:0003677">
    <property type="term" value="F:DNA binding"/>
    <property type="evidence" value="ECO:0007669"/>
    <property type="project" value="UniProtKB-KW"/>
</dbReference>
<reference evidence="5 6" key="1">
    <citation type="submission" date="2024-01" db="EMBL/GenBank/DDBJ databases">
        <title>Culturomics analysis of mouse respiratory tract.</title>
        <authorList>
            <person name="Phillips A.M."/>
            <person name="Collette N.M."/>
            <person name="Mageeney C.M."/>
            <person name="Sinha A."/>
            <person name="Hern K.E."/>
            <person name="Arkin A.P."/>
            <person name="Williams K.P."/>
            <person name="Branda S."/>
        </authorList>
    </citation>
    <scope>NUCLEOTIDE SEQUENCE [LARGE SCALE GENOMIC DNA]</scope>
    <source>
        <strain evidence="5 6">CP20</strain>
    </source>
</reference>
<dbReference type="CDD" id="cd19975">
    <property type="entry name" value="PBP1_CcpA-like"/>
    <property type="match status" value="1"/>
</dbReference>
<proteinExistence type="predicted"/>
<dbReference type="PROSITE" id="PS00356">
    <property type="entry name" value="HTH_LACI_1"/>
    <property type="match status" value="1"/>
</dbReference>
<organism evidence="5 6">
    <name type="scientific">Shouchella rhizosphaerae</name>
    <dbReference type="NCBI Taxonomy" id="866786"/>
    <lineage>
        <taxon>Bacteria</taxon>
        <taxon>Bacillati</taxon>
        <taxon>Bacillota</taxon>
        <taxon>Bacilli</taxon>
        <taxon>Bacillales</taxon>
        <taxon>Bacillaceae</taxon>
        <taxon>Shouchella</taxon>
    </lineage>
</organism>
<evidence type="ECO:0000256" key="1">
    <source>
        <dbReference type="ARBA" id="ARBA00023015"/>
    </source>
</evidence>
<dbReference type="InterPro" id="IPR046335">
    <property type="entry name" value="LacI/GalR-like_sensor"/>
</dbReference>
<dbReference type="Pfam" id="PF00356">
    <property type="entry name" value="LacI"/>
    <property type="match status" value="1"/>
</dbReference>
<feature type="domain" description="HTH lacI-type" evidence="4">
    <location>
        <begin position="7"/>
        <end position="61"/>
    </location>
</feature>
<keyword evidence="6" id="KW-1185">Reference proteome</keyword>
<dbReference type="PANTHER" id="PTHR30146">
    <property type="entry name" value="LACI-RELATED TRANSCRIPTIONAL REPRESSOR"/>
    <property type="match status" value="1"/>
</dbReference>
<dbReference type="Pfam" id="PF13377">
    <property type="entry name" value="Peripla_BP_3"/>
    <property type="match status" value="1"/>
</dbReference>
<evidence type="ECO:0000256" key="3">
    <source>
        <dbReference type="ARBA" id="ARBA00023163"/>
    </source>
</evidence>
<protein>
    <submittedName>
        <fullName evidence="5">LacI family DNA-binding transcriptional regulator</fullName>
    </submittedName>
</protein>
<dbReference type="EMBL" id="CP144921">
    <property type="protein sequence ID" value="WWA31356.1"/>
    <property type="molecule type" value="Genomic_DNA"/>
</dbReference>
<dbReference type="PANTHER" id="PTHR30146:SF109">
    <property type="entry name" value="HTH-TYPE TRANSCRIPTIONAL REGULATOR GALS"/>
    <property type="match status" value="1"/>
</dbReference>
<dbReference type="SUPFAM" id="SSF53822">
    <property type="entry name" value="Periplasmic binding protein-like I"/>
    <property type="match status" value="1"/>
</dbReference>
<dbReference type="RefSeq" id="WP_035203281.1">
    <property type="nucleotide sequence ID" value="NZ_CP144921.1"/>
</dbReference>
<dbReference type="Proteomes" id="UP001341136">
    <property type="component" value="Chromosome"/>
</dbReference>
<evidence type="ECO:0000313" key="6">
    <source>
        <dbReference type="Proteomes" id="UP001341136"/>
    </source>
</evidence>
<dbReference type="InterPro" id="IPR010982">
    <property type="entry name" value="Lambda_DNA-bd_dom_sf"/>
</dbReference>
<dbReference type="SUPFAM" id="SSF47413">
    <property type="entry name" value="lambda repressor-like DNA-binding domains"/>
    <property type="match status" value="1"/>
</dbReference>
<evidence type="ECO:0000259" key="4">
    <source>
        <dbReference type="PROSITE" id="PS50932"/>
    </source>
</evidence>
<keyword evidence="3" id="KW-0804">Transcription</keyword>
<dbReference type="InterPro" id="IPR018187">
    <property type="entry name" value="Asp/Glu_racemase_AS_1"/>
</dbReference>
<dbReference type="PROSITE" id="PS50932">
    <property type="entry name" value="HTH_LACI_2"/>
    <property type="match status" value="1"/>
</dbReference>
<gene>
    <name evidence="5" type="ORF">V5G21_06010</name>
</gene>
<dbReference type="InterPro" id="IPR028082">
    <property type="entry name" value="Peripla_BP_I"/>
</dbReference>
<evidence type="ECO:0000313" key="5">
    <source>
        <dbReference type="EMBL" id="WWA31356.1"/>
    </source>
</evidence>
<dbReference type="SMART" id="SM00354">
    <property type="entry name" value="HTH_LACI"/>
    <property type="match status" value="1"/>
</dbReference>
<dbReference type="PRINTS" id="PR00036">
    <property type="entry name" value="HTHLACI"/>
</dbReference>
<dbReference type="CDD" id="cd01392">
    <property type="entry name" value="HTH_LacI"/>
    <property type="match status" value="1"/>
</dbReference>
<evidence type="ECO:0000256" key="2">
    <source>
        <dbReference type="ARBA" id="ARBA00023125"/>
    </source>
</evidence>